<dbReference type="RefSeq" id="WP_045094430.1">
    <property type="nucleotide sequence ID" value="NZ_LN614827.1"/>
</dbReference>
<organism evidence="3 4">
    <name type="scientific">Legionella fallonii LLAP-10</name>
    <dbReference type="NCBI Taxonomy" id="1212491"/>
    <lineage>
        <taxon>Bacteria</taxon>
        <taxon>Pseudomonadati</taxon>
        <taxon>Pseudomonadota</taxon>
        <taxon>Gammaproteobacteria</taxon>
        <taxon>Legionellales</taxon>
        <taxon>Legionellaceae</taxon>
        <taxon>Legionella</taxon>
    </lineage>
</organism>
<evidence type="ECO:0000313" key="3">
    <source>
        <dbReference type="EMBL" id="CEG55566.1"/>
    </source>
</evidence>
<sequence length="470" mass="53970">MKVNAKWNTLSIIEWLLIVTGIFMVSDKMQLVTGGMGILFRAALFVLSTVASANPEMIANEPHRGFSNPHAAAMQVPREHRQFQNVRPHEVIRPLHGPNGVQHNEINVPQIQHKVIQQPIVKPIQKPIQKPIHHGLQPTVTPINTPKPITPTPNKTIHPINPYNNNRNFYPAHVVVNTKPSHLNNPMTQQNLHHAMTWNQQFVHAANNAQWVHEVNGYQQQYHKQFYNYNVQRFNVYGHYWQNNHYHNWYNAWYHLGFYGGFWYPVRPFYAIENYFTYPVVQWFFVDEAVAPQYYTNYYVSQPAPPPACIETFPYKNVYFPTDTLRDLLVEVSGFPQQLRCNFREAIIGITSQLKDDMSNYFALSFTFRPDDIVINYYQNLQGQAIVIAGFVSQNKINMAFEALLDLRNPNNSIVFAPDGQTPTEEQLQVLNQLNSRIKNLGGDPFTAQQEPAPSAYNANSMSQGSAAGP</sequence>
<keyword evidence="2" id="KW-0472">Membrane</keyword>
<accession>A0A098G0S9</accession>
<gene>
    <name evidence="3" type="ORF">LFA_0082</name>
</gene>
<dbReference type="Proteomes" id="UP000032430">
    <property type="component" value="Chromosome I"/>
</dbReference>
<dbReference type="AlphaFoldDB" id="A0A098G0S9"/>
<evidence type="ECO:0000313" key="4">
    <source>
        <dbReference type="Proteomes" id="UP000032430"/>
    </source>
</evidence>
<feature type="transmembrane region" description="Helical" evidence="2">
    <location>
        <begin position="7"/>
        <end position="25"/>
    </location>
</feature>
<proteinExistence type="predicted"/>
<name>A0A098G0S9_9GAMM</name>
<dbReference type="STRING" id="1212491.LFA_0082"/>
<evidence type="ECO:0000256" key="1">
    <source>
        <dbReference type="SAM" id="MobiDB-lite"/>
    </source>
</evidence>
<dbReference type="HOGENOM" id="CLU_046258_0_0_6"/>
<evidence type="ECO:0000256" key="2">
    <source>
        <dbReference type="SAM" id="Phobius"/>
    </source>
</evidence>
<dbReference type="KEGG" id="lfa:LFA_0082"/>
<feature type="region of interest" description="Disordered" evidence="1">
    <location>
        <begin position="441"/>
        <end position="470"/>
    </location>
</feature>
<keyword evidence="2" id="KW-0812">Transmembrane</keyword>
<dbReference type="EMBL" id="LN614827">
    <property type="protein sequence ID" value="CEG55566.1"/>
    <property type="molecule type" value="Genomic_DNA"/>
</dbReference>
<feature type="compositionally biased region" description="Polar residues" evidence="1">
    <location>
        <begin position="447"/>
        <end position="470"/>
    </location>
</feature>
<keyword evidence="2" id="KW-1133">Transmembrane helix</keyword>
<protein>
    <submittedName>
        <fullName evidence="3">Uncharacterized protein</fullName>
    </submittedName>
</protein>
<reference evidence="4" key="1">
    <citation type="submission" date="2014-09" db="EMBL/GenBank/DDBJ databases">
        <authorList>
            <person name="Gomez-Valero L."/>
        </authorList>
    </citation>
    <scope>NUCLEOTIDE SEQUENCE [LARGE SCALE GENOMIC DNA]</scope>
    <source>
        <strain evidence="4">ATCC700992</strain>
    </source>
</reference>
<keyword evidence="4" id="KW-1185">Reference proteome</keyword>